<dbReference type="EMBL" id="QMEV01000020">
    <property type="protein sequence ID" value="RAV11196.1"/>
    <property type="molecule type" value="Genomic_DNA"/>
</dbReference>
<comment type="caution">
    <text evidence="1">The sequence shown here is derived from an EMBL/GenBank/DDBJ whole genome shotgun (WGS) entry which is preliminary data.</text>
</comment>
<reference evidence="1 2" key="1">
    <citation type="submission" date="2018-06" db="EMBL/GenBank/DDBJ databases">
        <title>NTM in soil in Japan.</title>
        <authorList>
            <person name="Ohya K."/>
        </authorList>
    </citation>
    <scope>NUCLEOTIDE SEQUENCE [LARGE SCALE GENOMIC DNA]</scope>
    <source>
        <strain evidence="1 2">GF28</strain>
    </source>
</reference>
<dbReference type="AlphaFoldDB" id="A0A329LVN3"/>
<evidence type="ECO:0000313" key="1">
    <source>
        <dbReference type="EMBL" id="RAV11196.1"/>
    </source>
</evidence>
<evidence type="ECO:0000313" key="2">
    <source>
        <dbReference type="Proteomes" id="UP000250915"/>
    </source>
</evidence>
<protein>
    <submittedName>
        <fullName evidence="1">Uncharacterized protein</fullName>
    </submittedName>
</protein>
<sequence length="72" mass="7863">MAPRRIVIGTPCRALRHLAQQGIQLAQTVGYQVGTRHIGIAYRLYLKAMAEADHPGYFVIIAARSLRASGST</sequence>
<proteinExistence type="predicted"/>
<dbReference type="Proteomes" id="UP000250915">
    <property type="component" value="Unassembled WGS sequence"/>
</dbReference>
<name>A0A329LVN3_9MYCO</name>
<accession>A0A329LVN3</accession>
<organism evidence="1 2">
    <name type="scientific">Mycobacterium colombiense</name>
    <dbReference type="NCBI Taxonomy" id="339268"/>
    <lineage>
        <taxon>Bacteria</taxon>
        <taxon>Bacillati</taxon>
        <taxon>Actinomycetota</taxon>
        <taxon>Actinomycetes</taxon>
        <taxon>Mycobacteriales</taxon>
        <taxon>Mycobacteriaceae</taxon>
        <taxon>Mycobacterium</taxon>
        <taxon>Mycobacterium avium complex (MAC)</taxon>
    </lineage>
</organism>
<gene>
    <name evidence="1" type="ORF">DQP57_12025</name>
</gene>